<sequence>MADQENTNVQLINEIKALNAKIEKLEKDIEDIKYFTPKPVLTPQVISQVGGFILGAIVLIGIFW</sequence>
<keyword evidence="2" id="KW-1133">Transmembrane helix</keyword>
<name>A0ABS2R7B0_9BACI</name>
<organism evidence="3 4">
    <name type="scientific">Siminovitchia thermophila</name>
    <dbReference type="NCBI Taxonomy" id="1245522"/>
    <lineage>
        <taxon>Bacteria</taxon>
        <taxon>Bacillati</taxon>
        <taxon>Bacillota</taxon>
        <taxon>Bacilli</taxon>
        <taxon>Bacillales</taxon>
        <taxon>Bacillaceae</taxon>
        <taxon>Siminovitchia</taxon>
    </lineage>
</organism>
<gene>
    <name evidence="3" type="ORF">JOC94_002487</name>
</gene>
<proteinExistence type="predicted"/>
<feature type="transmembrane region" description="Helical" evidence="2">
    <location>
        <begin position="45"/>
        <end position="63"/>
    </location>
</feature>
<accession>A0ABS2R7B0</accession>
<keyword evidence="1" id="KW-0175">Coiled coil</keyword>
<reference evidence="3 4" key="1">
    <citation type="submission" date="2021-01" db="EMBL/GenBank/DDBJ databases">
        <title>Genomic Encyclopedia of Type Strains, Phase IV (KMG-IV): sequencing the most valuable type-strain genomes for metagenomic binning, comparative biology and taxonomic classification.</title>
        <authorList>
            <person name="Goeker M."/>
        </authorList>
    </citation>
    <scope>NUCLEOTIDE SEQUENCE [LARGE SCALE GENOMIC DNA]</scope>
    <source>
        <strain evidence="3 4">DSM 105453</strain>
    </source>
</reference>
<dbReference type="EMBL" id="JAFBFH010000015">
    <property type="protein sequence ID" value="MBM7715499.1"/>
    <property type="molecule type" value="Genomic_DNA"/>
</dbReference>
<feature type="coiled-coil region" evidence="1">
    <location>
        <begin position="1"/>
        <end position="35"/>
    </location>
</feature>
<evidence type="ECO:0000313" key="4">
    <source>
        <dbReference type="Proteomes" id="UP000823485"/>
    </source>
</evidence>
<comment type="caution">
    <text evidence="3">The sequence shown here is derived from an EMBL/GenBank/DDBJ whole genome shotgun (WGS) entry which is preliminary data.</text>
</comment>
<evidence type="ECO:0000313" key="3">
    <source>
        <dbReference type="EMBL" id="MBM7715499.1"/>
    </source>
</evidence>
<keyword evidence="2" id="KW-0812">Transmembrane</keyword>
<dbReference type="Proteomes" id="UP000823485">
    <property type="component" value="Unassembled WGS sequence"/>
</dbReference>
<protein>
    <submittedName>
        <fullName evidence="3">Type II secretory pathway component PulM</fullName>
    </submittedName>
</protein>
<keyword evidence="4" id="KW-1185">Reference proteome</keyword>
<keyword evidence="2" id="KW-0472">Membrane</keyword>
<evidence type="ECO:0000256" key="2">
    <source>
        <dbReference type="SAM" id="Phobius"/>
    </source>
</evidence>
<evidence type="ECO:0000256" key="1">
    <source>
        <dbReference type="SAM" id="Coils"/>
    </source>
</evidence>
<dbReference type="RefSeq" id="WP_077113825.1">
    <property type="nucleotide sequence ID" value="NZ_JAFBFH010000015.1"/>
</dbReference>